<reference evidence="3" key="1">
    <citation type="submission" date="2007-07" db="EMBL/GenBank/DDBJ databases">
        <title>Complete genome sequence of Campylobacter hominis ATCC BAA-381, a commensal isolated from the human gastrointestinal tract.</title>
        <authorList>
            <person name="Fouts D.E."/>
            <person name="Mongodin E.F."/>
            <person name="Puiu D."/>
            <person name="Sebastian Y."/>
            <person name="Miller W.G."/>
            <person name="Mandrell R.E."/>
            <person name="Nelson K.E."/>
        </authorList>
    </citation>
    <scope>NUCLEOTIDE SEQUENCE [LARGE SCALE GENOMIC DNA]</scope>
    <source>
        <strain evidence="3">ATCC BAA-381 / LMG 19568 / NCTC 13146 / CH001A</strain>
    </source>
</reference>
<gene>
    <name evidence="2" type="ordered locus">CHAB381_0417</name>
</gene>
<evidence type="ECO:0000256" key="1">
    <source>
        <dbReference type="PROSITE-ProRule" id="PRU00339"/>
    </source>
</evidence>
<accession>A7I0H4</accession>
<keyword evidence="1" id="KW-0802">TPR repeat</keyword>
<protein>
    <submittedName>
        <fullName evidence="2">Putative TPR Domain containing protein</fullName>
    </submittedName>
</protein>
<proteinExistence type="predicted"/>
<dbReference type="PROSITE" id="PS50005">
    <property type="entry name" value="TPR"/>
    <property type="match status" value="1"/>
</dbReference>
<dbReference type="STRING" id="360107.CHAB381_0417"/>
<dbReference type="Gene3D" id="1.25.40.10">
    <property type="entry name" value="Tetratricopeptide repeat domain"/>
    <property type="match status" value="1"/>
</dbReference>
<sequence length="226" mass="26488">MQKINRLIGENKLDEALDLALDKLDKLNFDFKRFAGEISPEILEILRLISIIYYSKKEIMNSTEILLKTNNLTKQKFKNEPEIYAEIYADINNDLALNFKILKDYASALKFFEISSFVKKNLGADFIGEYAASLSEIAEIYAIKKDYKKACETYEKILEICKRNFNQNQTDWAEFYAQNLFYHSVAMFYNGAEFKNFLNKSIEISKNFKLSTAKQEKFLEFLKVQK</sequence>
<dbReference type="SUPFAM" id="SSF48452">
    <property type="entry name" value="TPR-like"/>
    <property type="match status" value="1"/>
</dbReference>
<organism evidence="2 3">
    <name type="scientific">Campylobacter hominis (strain ATCC BAA-381 / DSM 21671 / CCUG 45161 / LMG 19568 / NCTC 13146 / CH001A)</name>
    <dbReference type="NCBI Taxonomy" id="360107"/>
    <lineage>
        <taxon>Bacteria</taxon>
        <taxon>Pseudomonadati</taxon>
        <taxon>Campylobacterota</taxon>
        <taxon>Epsilonproteobacteria</taxon>
        <taxon>Campylobacterales</taxon>
        <taxon>Campylobacteraceae</taxon>
        <taxon>Campylobacter</taxon>
    </lineage>
</organism>
<dbReference type="SMART" id="SM00028">
    <property type="entry name" value="TPR"/>
    <property type="match status" value="2"/>
</dbReference>
<evidence type="ECO:0000313" key="3">
    <source>
        <dbReference type="Proteomes" id="UP000002407"/>
    </source>
</evidence>
<keyword evidence="3" id="KW-1185">Reference proteome</keyword>
<feature type="repeat" description="TPR" evidence="1">
    <location>
        <begin position="131"/>
        <end position="164"/>
    </location>
</feature>
<dbReference type="EMBL" id="CP000776">
    <property type="protein sequence ID" value="ABS52074.1"/>
    <property type="molecule type" value="Genomic_DNA"/>
</dbReference>
<evidence type="ECO:0000313" key="2">
    <source>
        <dbReference type="EMBL" id="ABS52074.1"/>
    </source>
</evidence>
<dbReference type="Proteomes" id="UP000002407">
    <property type="component" value="Chromosome"/>
</dbReference>
<dbReference type="RefSeq" id="WP_012108298.1">
    <property type="nucleotide sequence ID" value="NC_009714.1"/>
</dbReference>
<dbReference type="InterPro" id="IPR019734">
    <property type="entry name" value="TPR_rpt"/>
</dbReference>
<dbReference type="AlphaFoldDB" id="A7I0H4"/>
<dbReference type="KEGG" id="cha:CHAB381_0417"/>
<dbReference type="HOGENOM" id="CLU_1222916_0_0_7"/>
<name>A7I0H4_CAMHC</name>
<dbReference type="InterPro" id="IPR011990">
    <property type="entry name" value="TPR-like_helical_dom_sf"/>
</dbReference>